<proteinExistence type="predicted"/>
<keyword evidence="3" id="KW-1185">Reference proteome</keyword>
<dbReference type="EnsemblMetazoa" id="CJA10615.1">
    <property type="protein sequence ID" value="CJA10615.1"/>
    <property type="gene ID" value="WBGene00129819"/>
</dbReference>
<sequence>MGPPLLRTKPKMSFAAKRKSLGSPPSDSKRQESSLKVDASSVVASSSSAESMIVVTHERAMLPASGFPIMKINKPKSCSPEDLAKDIDSMAEIIENLQRQNNLLISQNSDLFKTVTTLTSQVGELLKSSSTGSSSNKKSFAGIVANSIQTPAAQVSIIRATEIAQHSEERKKSIIVRNACLPEECSKDNELGSCLAKSCGVPTAESIFRIPTKKGPPLLKIKLKKKRRCSQSAVNVRKGEEWIGFLSERYGETRSVEAGTGKVSIC</sequence>
<evidence type="ECO:0000313" key="2">
    <source>
        <dbReference type="EnsemblMetazoa" id="CJA10615.1"/>
    </source>
</evidence>
<evidence type="ECO:0000313" key="3">
    <source>
        <dbReference type="Proteomes" id="UP000005237"/>
    </source>
</evidence>
<dbReference type="AlphaFoldDB" id="A0A8R1HSL6"/>
<name>A0A8R1HSL6_CAEJA</name>
<accession>A0A8R1HSL6</accession>
<evidence type="ECO:0000256" key="1">
    <source>
        <dbReference type="SAM" id="MobiDB-lite"/>
    </source>
</evidence>
<protein>
    <submittedName>
        <fullName evidence="2">Uncharacterized protein</fullName>
    </submittedName>
</protein>
<feature type="region of interest" description="Disordered" evidence="1">
    <location>
        <begin position="1"/>
        <end position="41"/>
    </location>
</feature>
<organism evidence="2 3">
    <name type="scientific">Caenorhabditis japonica</name>
    <dbReference type="NCBI Taxonomy" id="281687"/>
    <lineage>
        <taxon>Eukaryota</taxon>
        <taxon>Metazoa</taxon>
        <taxon>Ecdysozoa</taxon>
        <taxon>Nematoda</taxon>
        <taxon>Chromadorea</taxon>
        <taxon>Rhabditida</taxon>
        <taxon>Rhabditina</taxon>
        <taxon>Rhabditomorpha</taxon>
        <taxon>Rhabditoidea</taxon>
        <taxon>Rhabditidae</taxon>
        <taxon>Peloderinae</taxon>
        <taxon>Caenorhabditis</taxon>
    </lineage>
</organism>
<reference evidence="3" key="1">
    <citation type="submission" date="2010-08" db="EMBL/GenBank/DDBJ databases">
        <authorList>
            <consortium name="Caenorhabditis japonica Sequencing Consortium"/>
            <person name="Wilson R.K."/>
        </authorList>
    </citation>
    <scope>NUCLEOTIDE SEQUENCE [LARGE SCALE GENOMIC DNA]</scope>
    <source>
        <strain evidence="3">DF5081</strain>
    </source>
</reference>
<dbReference type="Proteomes" id="UP000005237">
    <property type="component" value="Unassembled WGS sequence"/>
</dbReference>
<reference evidence="2" key="2">
    <citation type="submission" date="2022-06" db="UniProtKB">
        <authorList>
            <consortium name="EnsemblMetazoa"/>
        </authorList>
    </citation>
    <scope>IDENTIFICATION</scope>
    <source>
        <strain evidence="2">DF5081</strain>
    </source>
</reference>